<dbReference type="Pfam" id="PF02384">
    <property type="entry name" value="N6_Mtase"/>
    <property type="match status" value="1"/>
</dbReference>
<gene>
    <name evidence="5" type="ORF">DF947_10705</name>
</gene>
<dbReference type="Proteomes" id="UP000245391">
    <property type="component" value="Unassembled WGS sequence"/>
</dbReference>
<dbReference type="InterPro" id="IPR001650">
    <property type="entry name" value="Helicase_C-like"/>
</dbReference>
<organism evidence="5 6">
    <name type="scientific">Pedobacter paludis</name>
    <dbReference type="NCBI Taxonomy" id="2203212"/>
    <lineage>
        <taxon>Bacteria</taxon>
        <taxon>Pseudomonadati</taxon>
        <taxon>Bacteroidota</taxon>
        <taxon>Sphingobacteriia</taxon>
        <taxon>Sphingobacteriales</taxon>
        <taxon>Sphingobacteriaceae</taxon>
        <taxon>Pedobacter</taxon>
    </lineage>
</organism>
<proteinExistence type="inferred from homology"/>
<evidence type="ECO:0000256" key="1">
    <source>
        <dbReference type="ARBA" id="ARBA00006594"/>
    </source>
</evidence>
<dbReference type="OrthoDB" id="9815272at2"/>
<evidence type="ECO:0000313" key="6">
    <source>
        <dbReference type="Proteomes" id="UP000245391"/>
    </source>
</evidence>
<dbReference type="Pfam" id="PF00271">
    <property type="entry name" value="Helicase_C"/>
    <property type="match status" value="1"/>
</dbReference>
<dbReference type="GO" id="GO:0003677">
    <property type="term" value="F:DNA binding"/>
    <property type="evidence" value="ECO:0007669"/>
    <property type="project" value="InterPro"/>
</dbReference>
<comment type="similarity">
    <text evidence="1">Belongs to the N(4)/N(6)-methyltransferase family.</text>
</comment>
<dbReference type="GO" id="GO:0008170">
    <property type="term" value="F:N-methyltransferase activity"/>
    <property type="evidence" value="ECO:0007669"/>
    <property type="project" value="InterPro"/>
</dbReference>
<feature type="coiled-coil region" evidence="2">
    <location>
        <begin position="1066"/>
        <end position="1115"/>
    </location>
</feature>
<dbReference type="InterPro" id="IPR052933">
    <property type="entry name" value="DNA_Protect_Modify"/>
</dbReference>
<dbReference type="Gene3D" id="3.40.50.150">
    <property type="entry name" value="Vaccinia Virus protein VP39"/>
    <property type="match status" value="1"/>
</dbReference>
<keyword evidence="2" id="KW-0175">Coiled coil</keyword>
<reference evidence="6" key="1">
    <citation type="submission" date="2018-05" db="EMBL/GenBank/DDBJ databases">
        <title>Pedobacter paludis sp. nov., isolated from wetland soil.</title>
        <authorList>
            <person name="Zhang Y."/>
        </authorList>
    </citation>
    <scope>NUCLEOTIDE SEQUENCE [LARGE SCALE GENOMIC DNA]</scope>
    <source>
        <strain evidence="6">R-8</strain>
    </source>
</reference>
<evidence type="ECO:0000256" key="3">
    <source>
        <dbReference type="SAM" id="MobiDB-lite"/>
    </source>
</evidence>
<dbReference type="GO" id="GO:0032259">
    <property type="term" value="P:methylation"/>
    <property type="evidence" value="ECO:0007669"/>
    <property type="project" value="UniProtKB-KW"/>
</dbReference>
<dbReference type="SUPFAM" id="SSF52540">
    <property type="entry name" value="P-loop containing nucleoside triphosphate hydrolases"/>
    <property type="match status" value="2"/>
</dbReference>
<dbReference type="InterPro" id="IPR029063">
    <property type="entry name" value="SAM-dependent_MTases_sf"/>
</dbReference>
<dbReference type="SMART" id="SM00487">
    <property type="entry name" value="DEXDc"/>
    <property type="match status" value="1"/>
</dbReference>
<dbReference type="InterPro" id="IPR003356">
    <property type="entry name" value="DNA_methylase_A-5"/>
</dbReference>
<feature type="domain" description="Helicase ATP-binding" evidence="4">
    <location>
        <begin position="956"/>
        <end position="1211"/>
    </location>
</feature>
<sequence length="1833" mass="208509">MAYNQLEKLMQNIDAIGIALQWDGTTQLSSQEGQRLSLYSGFGGLKQILFPEGPPEAWKAAGASQADMGLYEQTMELHRLLQRHLSVQEYQESIDSLKNSVLTAFYTPKTLPDTLYSALWDAGIQPKSIYDPSAGLGVFLTRAEDSFPTLEKMKGIEKDLITGRVLKAYSSTWFTSSNIDVKPFEHTGKEDEGKYDLVVSNIPFGNFTVYDPDMADQGHKQSIHNYFFVKGMEKVRDGGILAFLTTSGFLNSYQNGSARRHLLSQGNFVSLAALPDNLMKDSANVEAPTHLLIFQKNVSKQELSPSEMLLTEVVKGNNEFGEYAINAFLAQNEQLYIGDEQGPGKNQYGQAHHMNWMNASLDSIEAPLYRLLSEDFALRLNVDLFNSLELAQPLIAASPTARLTYLSQPADQVQASTVQLGLFDTLAPEKVNRPQAYISPEDARTVAPISARFISVIRTQDNPEHESIVIVAAKHRKAKRYIYRMHSNVAQVKTKSRWLNSDDLSKEIERVSEALRGFDHKYLYEGERETEHQLNLNPIPPNEFKELLPHHQENSLVFHNGAVGHLEQVDHAQGNAIFHGWKDQQDVEFYERYIGLRDTYIGFAALDLQKRNRMEREQLNSLYDSFVVDFKQLNSNANAKRIGRDEVHGNLILSSLERREGNGFTKSDVLTGSLVARAEEFRTELATEALAKTLNDLGRVDMVNIARITGRPSGDLIEELRGHIIFNPGTDIWETRDAYLSGNVFLKLEIARAKCQAEPENTEYQRSLAEIEKVQPEQVPFELLDFNLGERWIPIEFYNRFASDFFDQDVRIQFIRSSDIFKVESPERSAKMVQEYSITPKSGRTVFGNLLLENALENTSPYFSYEVPDGPDKVKRIPDNDAIQLAHQKIESIRSAFVDWLRGISASDQKALTDLYNNTFNCYVLREYNGGHQTFPGLDKQGLGIQDLYSSQKDACWRIIQNRGALIDHEVGLGKTLTMIIASHEMKRLGIIHKPLIIALKANVGDIAATYRKAYPNARLLYPGKDDFTPSKRLRVFHEIKNNNWDCIILTHDQFLKIPQSDEIQTKIFQEELNNTERDLQTVKNLGGSISRSMLKGLEIRKNNLLVKLKAVEKAIESKKDSGIDFLSMGIDHLFVDEAHKFKNLTFTTRHERVAGLGNTQGSLKALNMLFAVRTLQDKYDSDLCATFLSGTPISNSLTELYLIFKYLRPRELERQRIENFDGWAAVFAKKTTDFEFSVTNEIIAKERFRHFIKVPELQVFYNEITDYKTAQHIKLDKPAIDEMLINISPSSDQEYFTSQLIAFAKTGDARLIGREPLSESEDKGRMLIATNYAKKMATDMRLIDDRLYSDDHQNKVNTCARYVRQAWLGSTKYRGTQIVFCDIGTPKPDQFNIYDALKFKLTEELQIPSHEITFIHDWSDARKPELFRKMNNGEIRILLGSTEKAGTGLNVQKRMVAMHHIDIPWKPSELEQRNGRGARQGNWAAKEFNNNKIQNLIYATEKSLDNYKFNLLKNKQTFISQMKNNELNVRSIDEGAMDEKSGMNFAEYTAILSGDTSLLEKTRLEKKVASMESLRTAHFRQVHTHKGDLQRMAASLAAEEKLYPELLRDENCYKSQLTFDKDGTKCNPVKLFGLSSTDPERIGSYLIDMSRNWKAGEKKESKEKIGSLYGFDLYIQKSVSGSAEFEKWKNLFYAQHPQGSVKYTSNNGAINEDFPKGAARNFISAIDKVSVLRERTLLEIEEKKEYLPKLREIISKPFEKETELNELKTELGKLQKAILEKLSKIDSSSAGTGEEQVTTLPNSTFAFQEHGPGQDALKDLSGQDRQRRPMRL</sequence>
<keyword evidence="6" id="KW-1185">Reference proteome</keyword>
<dbReference type="RefSeq" id="WP_109929677.1">
    <property type="nucleotide sequence ID" value="NZ_QGNY01000003.1"/>
</dbReference>
<name>A0A317EZ27_9SPHI</name>
<dbReference type="Gene3D" id="3.40.50.300">
    <property type="entry name" value="P-loop containing nucleotide triphosphate hydrolases"/>
    <property type="match status" value="2"/>
</dbReference>
<keyword evidence="5" id="KW-0808">Transferase</keyword>
<protein>
    <submittedName>
        <fullName evidence="5">DNA methylase</fullName>
    </submittedName>
</protein>
<evidence type="ECO:0000256" key="2">
    <source>
        <dbReference type="SAM" id="Coils"/>
    </source>
</evidence>
<dbReference type="InterPro" id="IPR014001">
    <property type="entry name" value="Helicase_ATP-bd"/>
</dbReference>
<dbReference type="PROSITE" id="PS51192">
    <property type="entry name" value="HELICASE_ATP_BIND_1"/>
    <property type="match status" value="1"/>
</dbReference>
<dbReference type="EMBL" id="QGNY01000003">
    <property type="protein sequence ID" value="PWS32230.1"/>
    <property type="molecule type" value="Genomic_DNA"/>
</dbReference>
<evidence type="ECO:0000313" key="5">
    <source>
        <dbReference type="EMBL" id="PWS32230.1"/>
    </source>
</evidence>
<accession>A0A317EZ27</accession>
<dbReference type="SUPFAM" id="SSF53335">
    <property type="entry name" value="S-adenosyl-L-methionine-dependent methyltransferases"/>
    <property type="match status" value="1"/>
</dbReference>
<feature type="compositionally biased region" description="Polar residues" evidence="3">
    <location>
        <begin position="1787"/>
        <end position="1807"/>
    </location>
</feature>
<comment type="caution">
    <text evidence="5">The sequence shown here is derived from an EMBL/GenBank/DDBJ whole genome shotgun (WGS) entry which is preliminary data.</text>
</comment>
<dbReference type="PANTHER" id="PTHR41313">
    <property type="entry name" value="ADENINE-SPECIFIC METHYLTRANSFERASE"/>
    <property type="match status" value="1"/>
</dbReference>
<dbReference type="PANTHER" id="PTHR41313:SF1">
    <property type="entry name" value="DNA METHYLASE ADENINE-SPECIFIC DOMAIN-CONTAINING PROTEIN"/>
    <property type="match status" value="1"/>
</dbReference>
<dbReference type="InterPro" id="IPR027417">
    <property type="entry name" value="P-loop_NTPase"/>
</dbReference>
<evidence type="ECO:0000259" key="4">
    <source>
        <dbReference type="PROSITE" id="PS51192"/>
    </source>
</evidence>
<dbReference type="PRINTS" id="PR00507">
    <property type="entry name" value="N12N6MTFRASE"/>
</dbReference>
<feature type="region of interest" description="Disordered" evidence="3">
    <location>
        <begin position="1787"/>
        <end position="1833"/>
    </location>
</feature>
<keyword evidence="5" id="KW-0489">Methyltransferase</keyword>
<dbReference type="SMART" id="SM00490">
    <property type="entry name" value="HELICc"/>
    <property type="match status" value="1"/>
</dbReference>
<feature type="compositionally biased region" description="Basic and acidic residues" evidence="3">
    <location>
        <begin position="1817"/>
        <end position="1833"/>
    </location>
</feature>